<organism evidence="6 7">
    <name type="scientific">Faecalitalea cylindroides</name>
    <dbReference type="NCBI Taxonomy" id="39483"/>
    <lineage>
        <taxon>Bacteria</taxon>
        <taxon>Bacillati</taxon>
        <taxon>Bacillota</taxon>
        <taxon>Erysipelotrichia</taxon>
        <taxon>Erysipelotrichales</taxon>
        <taxon>Erysipelotrichaceae</taxon>
        <taxon>Faecalitalea</taxon>
    </lineage>
</organism>
<dbReference type="InterPro" id="IPR041492">
    <property type="entry name" value="HAD_2"/>
</dbReference>
<accession>A0A1Y4LQX0</accession>
<dbReference type="InterPro" id="IPR051600">
    <property type="entry name" value="Beta-PGM-like"/>
</dbReference>
<dbReference type="Proteomes" id="UP000195447">
    <property type="component" value="Unassembled WGS sequence"/>
</dbReference>
<dbReference type="NCBIfam" id="TIGR01509">
    <property type="entry name" value="HAD-SF-IA-v3"/>
    <property type="match status" value="1"/>
</dbReference>
<dbReference type="SUPFAM" id="SSF56784">
    <property type="entry name" value="HAD-like"/>
    <property type="match status" value="1"/>
</dbReference>
<gene>
    <name evidence="6" type="ORF">B5F14_08985</name>
</gene>
<sequence length="216" mass="25352">MIKAIIFDFNGTMIFDQEILEKSWTLFLKNLIHRKPTDEEFSNYIHGRNIEESIHYFLGDDVENINTLKLEKEKIYRDFCKADKENYKLVDGLPEFLDDLKMKNYVCAIATASGLDNIRFHYENLKLYKWFDWNNIIYNDYSFKGKPSPEIYEKCIQNLNLKKDECIVFEDSISGIIAAKNAGVYKVVAINKNKMLPCEKADNIISDYKNAIKILE</sequence>
<dbReference type="InterPro" id="IPR036412">
    <property type="entry name" value="HAD-like_sf"/>
</dbReference>
<dbReference type="AlphaFoldDB" id="A0A1Y4LQX0"/>
<evidence type="ECO:0000256" key="1">
    <source>
        <dbReference type="ARBA" id="ARBA00001946"/>
    </source>
</evidence>
<keyword evidence="7" id="KW-1185">Reference proteome</keyword>
<keyword evidence="4" id="KW-0460">Magnesium</keyword>
<dbReference type="Pfam" id="PF13419">
    <property type="entry name" value="HAD_2"/>
    <property type="match status" value="1"/>
</dbReference>
<dbReference type="Gene3D" id="3.40.50.1000">
    <property type="entry name" value="HAD superfamily/HAD-like"/>
    <property type="match status" value="1"/>
</dbReference>
<evidence type="ECO:0000256" key="2">
    <source>
        <dbReference type="ARBA" id="ARBA00006171"/>
    </source>
</evidence>
<dbReference type="InterPro" id="IPR023198">
    <property type="entry name" value="PGP-like_dom2"/>
</dbReference>
<dbReference type="GO" id="GO:0046872">
    <property type="term" value="F:metal ion binding"/>
    <property type="evidence" value="ECO:0007669"/>
    <property type="project" value="UniProtKB-KW"/>
</dbReference>
<dbReference type="EMBL" id="NFKM01000021">
    <property type="protein sequence ID" value="OUP57351.1"/>
    <property type="molecule type" value="Genomic_DNA"/>
</dbReference>
<dbReference type="PANTHER" id="PTHR46193:SF18">
    <property type="entry name" value="HEXITOL PHOSPHATASE B"/>
    <property type="match status" value="1"/>
</dbReference>
<evidence type="ECO:0000256" key="5">
    <source>
        <dbReference type="ARBA" id="ARBA00023277"/>
    </source>
</evidence>
<comment type="cofactor">
    <cofactor evidence="1">
        <name>Mg(2+)</name>
        <dbReference type="ChEBI" id="CHEBI:18420"/>
    </cofactor>
</comment>
<keyword evidence="5" id="KW-0119">Carbohydrate metabolism</keyword>
<evidence type="ECO:0000256" key="4">
    <source>
        <dbReference type="ARBA" id="ARBA00022842"/>
    </source>
</evidence>
<dbReference type="SFLD" id="SFLDS00003">
    <property type="entry name" value="Haloacid_Dehalogenase"/>
    <property type="match status" value="1"/>
</dbReference>
<name>A0A1Y4LQX0_9FIRM</name>
<dbReference type="GO" id="GO:0016787">
    <property type="term" value="F:hydrolase activity"/>
    <property type="evidence" value="ECO:0007669"/>
    <property type="project" value="UniProtKB-KW"/>
</dbReference>
<reference evidence="7" key="1">
    <citation type="submission" date="2017-04" db="EMBL/GenBank/DDBJ databases">
        <title>Function of individual gut microbiota members based on whole genome sequencing of pure cultures obtained from chicken caecum.</title>
        <authorList>
            <person name="Medvecky M."/>
            <person name="Cejkova D."/>
            <person name="Polansky O."/>
            <person name="Karasova D."/>
            <person name="Kubasova T."/>
            <person name="Cizek A."/>
            <person name="Rychlik I."/>
        </authorList>
    </citation>
    <scope>NUCLEOTIDE SEQUENCE [LARGE SCALE GENOMIC DNA]</scope>
    <source>
        <strain evidence="7">An178</strain>
    </source>
</reference>
<comment type="caution">
    <text evidence="6">The sequence shown here is derived from an EMBL/GenBank/DDBJ whole genome shotgun (WGS) entry which is preliminary data.</text>
</comment>
<comment type="similarity">
    <text evidence="2">Belongs to the HAD-like hydrolase superfamily. CbbY/CbbZ/Gph/YieH family.</text>
</comment>
<keyword evidence="3" id="KW-0479">Metal-binding</keyword>
<evidence type="ECO:0000313" key="6">
    <source>
        <dbReference type="EMBL" id="OUP57351.1"/>
    </source>
</evidence>
<dbReference type="SFLD" id="SFLDG01129">
    <property type="entry name" value="C1.5:_HAD__Beta-PGM__Phosphata"/>
    <property type="match status" value="1"/>
</dbReference>
<proteinExistence type="inferred from homology"/>
<protein>
    <submittedName>
        <fullName evidence="6">HAD family hydrolase</fullName>
    </submittedName>
</protein>
<dbReference type="PANTHER" id="PTHR46193">
    <property type="entry name" value="6-PHOSPHOGLUCONATE PHOSPHATASE"/>
    <property type="match status" value="1"/>
</dbReference>
<keyword evidence="6" id="KW-0378">Hydrolase</keyword>
<dbReference type="InterPro" id="IPR006439">
    <property type="entry name" value="HAD-SF_hydro_IA"/>
</dbReference>
<dbReference type="Gene3D" id="1.10.150.240">
    <property type="entry name" value="Putative phosphatase, domain 2"/>
    <property type="match status" value="1"/>
</dbReference>
<evidence type="ECO:0000256" key="3">
    <source>
        <dbReference type="ARBA" id="ARBA00022723"/>
    </source>
</evidence>
<dbReference type="InterPro" id="IPR023214">
    <property type="entry name" value="HAD_sf"/>
</dbReference>
<evidence type="ECO:0000313" key="7">
    <source>
        <dbReference type="Proteomes" id="UP000195447"/>
    </source>
</evidence>